<evidence type="ECO:0000313" key="6">
    <source>
        <dbReference type="EMBL" id="OXA37472.1"/>
    </source>
</evidence>
<accession>A0A226CVP7</accession>
<evidence type="ECO:0000256" key="3">
    <source>
        <dbReference type="ARBA" id="ARBA00022691"/>
    </source>
</evidence>
<dbReference type="InterPro" id="IPR029063">
    <property type="entry name" value="SAM-dependent_MTases_sf"/>
</dbReference>
<evidence type="ECO:0000256" key="2">
    <source>
        <dbReference type="ARBA" id="ARBA00022679"/>
    </source>
</evidence>
<dbReference type="PANTHER" id="PTHR43667">
    <property type="entry name" value="CYCLOPROPANE-FATTY-ACYL-PHOSPHOLIPID SYNTHASE"/>
    <property type="match status" value="1"/>
</dbReference>
<gene>
    <name evidence="6" type="ORF">Fcan01_27720</name>
</gene>
<organism evidence="6 7">
    <name type="scientific">Folsomia candida</name>
    <name type="common">Springtail</name>
    <dbReference type="NCBI Taxonomy" id="158441"/>
    <lineage>
        <taxon>Eukaryota</taxon>
        <taxon>Metazoa</taxon>
        <taxon>Ecdysozoa</taxon>
        <taxon>Arthropoda</taxon>
        <taxon>Hexapoda</taxon>
        <taxon>Collembola</taxon>
        <taxon>Entomobryomorpha</taxon>
        <taxon>Isotomoidea</taxon>
        <taxon>Isotomidae</taxon>
        <taxon>Proisotominae</taxon>
        <taxon>Folsomia</taxon>
    </lineage>
</organism>
<evidence type="ECO:0000256" key="5">
    <source>
        <dbReference type="SAM" id="SignalP"/>
    </source>
</evidence>
<reference evidence="6 7" key="1">
    <citation type="submission" date="2015-12" db="EMBL/GenBank/DDBJ databases">
        <title>The genome of Folsomia candida.</title>
        <authorList>
            <person name="Faddeeva A."/>
            <person name="Derks M.F."/>
            <person name="Anvar Y."/>
            <person name="Smit S."/>
            <person name="Van Straalen N."/>
            <person name="Roelofs D."/>
        </authorList>
    </citation>
    <scope>NUCLEOTIDE SEQUENCE [LARGE SCALE GENOMIC DNA]</scope>
    <source>
        <strain evidence="6 7">VU population</strain>
        <tissue evidence="6">Whole body</tissue>
    </source>
</reference>
<keyword evidence="5" id="KW-0732">Signal</keyword>
<evidence type="ECO:0000256" key="1">
    <source>
        <dbReference type="ARBA" id="ARBA00022603"/>
    </source>
</evidence>
<proteinExistence type="predicted"/>
<dbReference type="PANTHER" id="PTHR43667:SF1">
    <property type="entry name" value="CYCLOPROPANE-FATTY-ACYL-PHOSPHOLIPID SYNTHASE"/>
    <property type="match status" value="1"/>
</dbReference>
<dbReference type="AlphaFoldDB" id="A0A226CVP7"/>
<protein>
    <submittedName>
        <fullName evidence="6">Cyclopropane-fatty-acyl-phospholipid synthase</fullName>
    </submittedName>
</protein>
<dbReference type="Pfam" id="PF02353">
    <property type="entry name" value="CMAS"/>
    <property type="match status" value="1"/>
</dbReference>
<keyword evidence="3" id="KW-0949">S-adenosyl-L-methionine</keyword>
<evidence type="ECO:0000313" key="7">
    <source>
        <dbReference type="Proteomes" id="UP000198287"/>
    </source>
</evidence>
<keyword evidence="2" id="KW-0808">Transferase</keyword>
<feature type="signal peptide" evidence="5">
    <location>
        <begin position="1"/>
        <end position="20"/>
    </location>
</feature>
<dbReference type="SUPFAM" id="SSF53335">
    <property type="entry name" value="S-adenosyl-L-methionine-dependent methyltransferases"/>
    <property type="match status" value="1"/>
</dbReference>
<dbReference type="EMBL" id="LNIX01000056">
    <property type="protein sequence ID" value="OXA37472.1"/>
    <property type="molecule type" value="Genomic_DNA"/>
</dbReference>
<dbReference type="InterPro" id="IPR050723">
    <property type="entry name" value="CFA/CMAS"/>
</dbReference>
<name>A0A226CVP7_FOLCA</name>
<dbReference type="GO" id="GO:0006629">
    <property type="term" value="P:lipid metabolic process"/>
    <property type="evidence" value="ECO:0007669"/>
    <property type="project" value="UniProtKB-KW"/>
</dbReference>
<feature type="chain" id="PRO_5012759306" evidence="5">
    <location>
        <begin position="21"/>
        <end position="369"/>
    </location>
</feature>
<dbReference type="CDD" id="cd02440">
    <property type="entry name" value="AdoMet_MTases"/>
    <property type="match status" value="1"/>
</dbReference>
<dbReference type="Proteomes" id="UP000198287">
    <property type="component" value="Unassembled WGS sequence"/>
</dbReference>
<dbReference type="GO" id="GO:0032259">
    <property type="term" value="P:methylation"/>
    <property type="evidence" value="ECO:0007669"/>
    <property type="project" value="UniProtKB-KW"/>
</dbReference>
<dbReference type="GO" id="GO:0008168">
    <property type="term" value="F:methyltransferase activity"/>
    <property type="evidence" value="ECO:0007669"/>
    <property type="project" value="UniProtKB-KW"/>
</dbReference>
<keyword evidence="7" id="KW-1185">Reference proteome</keyword>
<keyword evidence="4" id="KW-0443">Lipid metabolism</keyword>
<keyword evidence="1" id="KW-0489">Methyltransferase</keyword>
<dbReference type="OrthoDB" id="8300214at2759"/>
<sequence length="369" mass="42280">MLLFLEASIIRMLPISLISALVRRACRLDEENKEIAVVTDSRFYTMVATKSLLGLSESYKKGWIQVKKLDVFFENIFLTRNATPKFITMYKDFLAYLELDLFEMKSEDPNYYNSDLEDLELTCGTDLGIICSNGVWLSPSDDLDTAQRNKFEMIAKMLQLSPGMRLIEIGAGCGALAKYLADNYHVHVVGTTLSKAELDYARKFCVGSTVDMQLSNCTDLMENEDEKFDGVIVNSVLECIGKSDYERFFANIANLLKNNGTFVIQVAGRYDSRLGNVNGIYPLVRFANLSEIITATEKYFVMESLTDVGRHYEKTFLAWGEKDRKYRDTFVEKYGQEYCPWSEFFTQMTATMAKLRILQEWQIVFSKKC</sequence>
<comment type="caution">
    <text evidence="6">The sequence shown here is derived from an EMBL/GenBank/DDBJ whole genome shotgun (WGS) entry which is preliminary data.</text>
</comment>
<dbReference type="Gene3D" id="3.40.50.150">
    <property type="entry name" value="Vaccinia Virus protein VP39"/>
    <property type="match status" value="1"/>
</dbReference>
<evidence type="ECO:0000256" key="4">
    <source>
        <dbReference type="ARBA" id="ARBA00023098"/>
    </source>
</evidence>